<gene>
    <name evidence="3" type="ORF">MQE36_10895</name>
</gene>
<feature type="chain" id="PRO_5046603753" description="Adhesin domain-containing protein" evidence="2">
    <location>
        <begin position="26"/>
        <end position="483"/>
    </location>
</feature>
<organism evidence="3 4">
    <name type="scientific">Zhouia spongiae</name>
    <dbReference type="NCBI Taxonomy" id="2202721"/>
    <lineage>
        <taxon>Bacteria</taxon>
        <taxon>Pseudomonadati</taxon>
        <taxon>Bacteroidota</taxon>
        <taxon>Flavobacteriia</taxon>
        <taxon>Flavobacteriales</taxon>
        <taxon>Flavobacteriaceae</taxon>
        <taxon>Zhouia</taxon>
    </lineage>
</organism>
<evidence type="ECO:0000313" key="3">
    <source>
        <dbReference type="EMBL" id="UNY97591.1"/>
    </source>
</evidence>
<dbReference type="EMBL" id="CP094326">
    <property type="protein sequence ID" value="UNY97591.1"/>
    <property type="molecule type" value="Genomic_DNA"/>
</dbReference>
<dbReference type="Proteomes" id="UP000829476">
    <property type="component" value="Chromosome"/>
</dbReference>
<sequence>MKSLMTNKCNFFLAAFLITAFIAHAQKQSKNYKETFSVSPEVSININTSYADVEFDTWNKNTVEVTAEIEVEGVSRDEAEKIFNNWNFEAIGNSGEVTISTKPAMHFRPGNVMVFGDDHEFEFVVPELPEIPEIPEIPEVQSFPFKMPPMPPMPMNFNNLNFDYEAYKKDGDKYLKEWKEEFNKNFDEDFKKNLEEWKNDMERYKADKEKMKLELQEHRKEMGKVKEEVRKQLVIQRKEIAKVRSEAHKARKEVLVEWKRKEEKSDDGTNVFFIKSKEGDENLKVKKTIKVKMPKGAKLKMNVRHGEVKIVDATKNINATLSHTRLHAHQVDGEGTFIKASYSPVIVDNWNYGELSLNYVKEVELKNVKSVKLNSKSSDVVIGTILGNAIIDGSFGDLLIADVAPEFKNISINLDNTDAVLTLPKAAFNFYCNAVDSKVTYPTDMVLDVSKNYNSKTLNGYRNNKNGNKTINIVAVYSDVEVQ</sequence>
<feature type="signal peptide" evidence="2">
    <location>
        <begin position="1"/>
        <end position="25"/>
    </location>
</feature>
<keyword evidence="1" id="KW-0175">Coiled coil</keyword>
<evidence type="ECO:0000313" key="4">
    <source>
        <dbReference type="Proteomes" id="UP000829476"/>
    </source>
</evidence>
<evidence type="ECO:0000256" key="2">
    <source>
        <dbReference type="SAM" id="SignalP"/>
    </source>
</evidence>
<protein>
    <recommendedName>
        <fullName evidence="5">Adhesin domain-containing protein</fullName>
    </recommendedName>
</protein>
<accession>A0ABY3YI94</accession>
<evidence type="ECO:0008006" key="5">
    <source>
        <dbReference type="Google" id="ProtNLM"/>
    </source>
</evidence>
<keyword evidence="4" id="KW-1185">Reference proteome</keyword>
<feature type="coiled-coil region" evidence="1">
    <location>
        <begin position="187"/>
        <end position="253"/>
    </location>
</feature>
<dbReference type="RefSeq" id="WP_242936003.1">
    <property type="nucleotide sequence ID" value="NZ_CP094326.1"/>
</dbReference>
<keyword evidence="2" id="KW-0732">Signal</keyword>
<name>A0ABY3YI94_9FLAO</name>
<proteinExistence type="predicted"/>
<evidence type="ECO:0000256" key="1">
    <source>
        <dbReference type="SAM" id="Coils"/>
    </source>
</evidence>
<reference evidence="3 4" key="1">
    <citation type="journal article" date="2018" name="Int. J. Syst. Evol. Microbiol.">
        <title>Zhouia spongiae sp. nov., isolated from a marine sponge.</title>
        <authorList>
            <person name="Zhuang L."/>
            <person name="Lin B."/>
            <person name="Qin F."/>
            <person name="Luo L."/>
        </authorList>
    </citation>
    <scope>NUCLEOTIDE SEQUENCE [LARGE SCALE GENOMIC DNA]</scope>
    <source>
        <strain evidence="3 4">HN-Y44</strain>
    </source>
</reference>